<dbReference type="EMBL" id="JAFJYH010000023">
    <property type="protein sequence ID" value="KAG4424265.1"/>
    <property type="molecule type" value="Genomic_DNA"/>
</dbReference>
<dbReference type="Gene3D" id="3.40.50.720">
    <property type="entry name" value="NAD(P)-binding Rossmann-like Domain"/>
    <property type="match status" value="1"/>
</dbReference>
<comment type="caution">
    <text evidence="2">The sequence shown here is derived from an EMBL/GenBank/DDBJ whole genome shotgun (WGS) entry which is preliminary data.</text>
</comment>
<dbReference type="InterPro" id="IPR036291">
    <property type="entry name" value="NAD(P)-bd_dom_sf"/>
</dbReference>
<dbReference type="Proteomes" id="UP000664132">
    <property type="component" value="Unassembled WGS sequence"/>
</dbReference>
<dbReference type="InterPro" id="IPR002347">
    <property type="entry name" value="SDR_fam"/>
</dbReference>
<gene>
    <name evidence="2" type="ORF">IFR04_002669</name>
</gene>
<dbReference type="Pfam" id="PF00106">
    <property type="entry name" value="adh_short"/>
    <property type="match status" value="1"/>
</dbReference>
<dbReference type="AlphaFoldDB" id="A0A8H8BU72"/>
<dbReference type="OrthoDB" id="542013at2759"/>
<evidence type="ECO:0000313" key="3">
    <source>
        <dbReference type="Proteomes" id="UP000664132"/>
    </source>
</evidence>
<dbReference type="PANTHER" id="PTHR43157">
    <property type="entry name" value="PHOSPHATIDYLINOSITOL-GLYCAN BIOSYNTHESIS CLASS F PROTEIN-RELATED"/>
    <property type="match status" value="1"/>
</dbReference>
<sequence length="326" mass="35228">MSGLAAIRAQRQKIPVPTQSFAGQTIIVTGSNTGLGLEAAVHFVRLDAAKVILAVRSVKKGEDAKTLIEEKTGKTNVVEVWQVDMSSYDSVKAFAKNCGSLDRLDVLLANAGVLKNTFDSAEGTEITITVNVIGTFLLILNLLPLLRKSKQTTGMTPRVSITSSILHESAKFAERKEASIFEAFKKNNKAYIDDRYNVSKLLEVLLVRSISAAMKQSPNAATPVILNTVNPGLCHSELDKDVEGFAGYFLTFAKALIARTTEVGGRTLVHSCAAGPESDGQYMSECKVKEPSAFVRSQEGAEVQARVHKELMTILENIQPGVTSNI</sequence>
<keyword evidence="3" id="KW-1185">Reference proteome</keyword>
<proteinExistence type="predicted"/>
<accession>A0A8H8BU72</accession>
<dbReference type="PANTHER" id="PTHR43157:SF31">
    <property type="entry name" value="PHOSPHATIDYLINOSITOL-GLYCAN BIOSYNTHESIS CLASS F PROTEIN"/>
    <property type="match status" value="1"/>
</dbReference>
<organism evidence="2 3">
    <name type="scientific">Cadophora malorum</name>
    <dbReference type="NCBI Taxonomy" id="108018"/>
    <lineage>
        <taxon>Eukaryota</taxon>
        <taxon>Fungi</taxon>
        <taxon>Dikarya</taxon>
        <taxon>Ascomycota</taxon>
        <taxon>Pezizomycotina</taxon>
        <taxon>Leotiomycetes</taxon>
        <taxon>Helotiales</taxon>
        <taxon>Ploettnerulaceae</taxon>
        <taxon>Cadophora</taxon>
    </lineage>
</organism>
<evidence type="ECO:0000313" key="2">
    <source>
        <dbReference type="EMBL" id="KAG4424265.1"/>
    </source>
</evidence>
<keyword evidence="1" id="KW-0560">Oxidoreductase</keyword>
<reference evidence="2" key="1">
    <citation type="submission" date="2021-02" db="EMBL/GenBank/DDBJ databases">
        <title>Genome sequence Cadophora malorum strain M34.</title>
        <authorList>
            <person name="Stefanovic E."/>
            <person name="Vu D."/>
            <person name="Scully C."/>
            <person name="Dijksterhuis J."/>
            <person name="Roader J."/>
            <person name="Houbraken J."/>
        </authorList>
    </citation>
    <scope>NUCLEOTIDE SEQUENCE</scope>
    <source>
        <strain evidence="2">M34</strain>
    </source>
</reference>
<evidence type="ECO:0000256" key="1">
    <source>
        <dbReference type="ARBA" id="ARBA00023002"/>
    </source>
</evidence>
<dbReference type="SUPFAM" id="SSF51735">
    <property type="entry name" value="NAD(P)-binding Rossmann-fold domains"/>
    <property type="match status" value="1"/>
</dbReference>
<protein>
    <submittedName>
        <fullName evidence="2">Uncharacterized protein</fullName>
    </submittedName>
</protein>
<dbReference type="PRINTS" id="PR00081">
    <property type="entry name" value="GDHRDH"/>
</dbReference>
<dbReference type="GO" id="GO:0016491">
    <property type="term" value="F:oxidoreductase activity"/>
    <property type="evidence" value="ECO:0007669"/>
    <property type="project" value="UniProtKB-KW"/>
</dbReference>
<name>A0A8H8BU72_9HELO</name>